<dbReference type="InterPro" id="IPR047983">
    <property type="entry name" value="DEF8_C1"/>
</dbReference>
<evidence type="ECO:0000256" key="1">
    <source>
        <dbReference type="ARBA" id="ARBA00022723"/>
    </source>
</evidence>
<dbReference type="EMBL" id="CAJPEX010000037">
    <property type="protein sequence ID" value="CAG0912657.1"/>
    <property type="molecule type" value="Genomic_DNA"/>
</dbReference>
<dbReference type="InterPro" id="IPR025258">
    <property type="entry name" value="RH_dom"/>
</dbReference>
<feature type="domain" description="Phorbol-ester/DAG-type" evidence="6">
    <location>
        <begin position="333"/>
        <end position="394"/>
    </location>
</feature>
<dbReference type="Pfam" id="PF13901">
    <property type="entry name" value="RH_dom"/>
    <property type="match status" value="1"/>
</dbReference>
<proteinExistence type="inferred from homology"/>
<evidence type="ECO:0000259" key="6">
    <source>
        <dbReference type="PROSITE" id="PS50081"/>
    </source>
</evidence>
<dbReference type="SUPFAM" id="SSF57889">
    <property type="entry name" value="Cysteine-rich domain"/>
    <property type="match status" value="1"/>
</dbReference>
<keyword evidence="1" id="KW-0479">Metal-binding</keyword>
<name>A0A7R9BCA3_9CRUS</name>
<dbReference type="Gene3D" id="3.30.60.20">
    <property type="match status" value="1"/>
</dbReference>
<evidence type="ECO:0000256" key="4">
    <source>
        <dbReference type="ARBA" id="ARBA00022833"/>
    </source>
</evidence>
<organism evidence="7">
    <name type="scientific">Notodromas monacha</name>
    <dbReference type="NCBI Taxonomy" id="399045"/>
    <lineage>
        <taxon>Eukaryota</taxon>
        <taxon>Metazoa</taxon>
        <taxon>Ecdysozoa</taxon>
        <taxon>Arthropoda</taxon>
        <taxon>Crustacea</taxon>
        <taxon>Oligostraca</taxon>
        <taxon>Ostracoda</taxon>
        <taxon>Podocopa</taxon>
        <taxon>Podocopida</taxon>
        <taxon>Cypridocopina</taxon>
        <taxon>Cypridoidea</taxon>
        <taxon>Cyprididae</taxon>
        <taxon>Notodromas</taxon>
    </lineage>
</organism>
<dbReference type="AlphaFoldDB" id="A0A7R9BCA3"/>
<evidence type="ECO:0000313" key="8">
    <source>
        <dbReference type="Proteomes" id="UP000678499"/>
    </source>
</evidence>
<dbReference type="PROSITE" id="PS50081">
    <property type="entry name" value="ZF_DAG_PE_2"/>
    <property type="match status" value="2"/>
</dbReference>
<keyword evidence="2" id="KW-0677">Repeat</keyword>
<dbReference type="InterPro" id="IPR046349">
    <property type="entry name" value="C1-like_sf"/>
</dbReference>
<evidence type="ECO:0000256" key="3">
    <source>
        <dbReference type="ARBA" id="ARBA00022771"/>
    </source>
</evidence>
<accession>A0A7R9BCA3</accession>
<comment type="similarity">
    <text evidence="5">Belongs to the DEF8 family.</text>
</comment>
<evidence type="ECO:0000256" key="5">
    <source>
        <dbReference type="ARBA" id="ARBA00029450"/>
    </source>
</evidence>
<dbReference type="InterPro" id="IPR002219">
    <property type="entry name" value="PKC_DAG/PE"/>
</dbReference>
<reference evidence="7" key="1">
    <citation type="submission" date="2020-11" db="EMBL/GenBank/DDBJ databases">
        <authorList>
            <person name="Tran Van P."/>
        </authorList>
    </citation>
    <scope>NUCLEOTIDE SEQUENCE</scope>
</reference>
<dbReference type="Proteomes" id="UP000678499">
    <property type="component" value="Unassembled WGS sequence"/>
</dbReference>
<dbReference type="SMART" id="SM01175">
    <property type="entry name" value="DUF4206"/>
    <property type="match status" value="1"/>
</dbReference>
<evidence type="ECO:0000256" key="2">
    <source>
        <dbReference type="ARBA" id="ARBA00022737"/>
    </source>
</evidence>
<dbReference type="Pfam" id="PF00130">
    <property type="entry name" value="C1_1"/>
    <property type="match status" value="1"/>
</dbReference>
<sequence>MIMDLIESTLIRLHVDEDGNVSDEEEQAVNAELGIFEDHFSKPDGSYGMNVSDLELAIAGCKEMIFETEERSAKRLTLVRKLTKLRFTLQELKDEPPVPPGIRKYLGHHLEPQRPTLTTHHVCDKCVGMIWTLIPGNWYRCKFCNYKTHHACIPLIQRSCPSVSKFPTYLLQICQEKGLSAQAYRCGECRVPVTLSKYRLCDYNGLYYCANCHWNNLAVIPARIVRNWDFTPQFVCRASKQLLKMLQKRPILALHALNPMLFCYVEELNELKRLREELLMMKNYLQACRVALETRLLRILDERLHFVDHCDMYSVQDLIDLKDGSLLTWTTGVHDLLAKHIKEECEVCRGQGHLCGLCDGKNEILYPFDKTSSVCPMCSAVFHRECYMKFKGNCARCNRRASRQGMM</sequence>
<dbReference type="PANTHER" id="PTHR12326:SF3">
    <property type="entry name" value="DIFFERENTIALLY EXPRESSED IN FDCP 8 HOMOLOG"/>
    <property type="match status" value="1"/>
</dbReference>
<dbReference type="EMBL" id="OA882074">
    <property type="protein sequence ID" value="CAD7272505.1"/>
    <property type="molecule type" value="Genomic_DNA"/>
</dbReference>
<dbReference type="OrthoDB" id="1918044at2759"/>
<dbReference type="CDD" id="cd20819">
    <property type="entry name" value="C1_DEF8"/>
    <property type="match status" value="1"/>
</dbReference>
<dbReference type="PANTHER" id="PTHR12326">
    <property type="entry name" value="PLECKSTRIN HOMOLOGY DOMAIN CONTAINING PROTEIN"/>
    <property type="match status" value="1"/>
</dbReference>
<keyword evidence="3" id="KW-0863">Zinc-finger</keyword>
<dbReference type="InterPro" id="IPR051366">
    <property type="entry name" value="DEF8"/>
</dbReference>
<keyword evidence="8" id="KW-1185">Reference proteome</keyword>
<protein>
    <recommendedName>
        <fullName evidence="6">Phorbol-ester/DAG-type domain-containing protein</fullName>
    </recommendedName>
</protein>
<feature type="domain" description="Phorbol-ester/DAG-type" evidence="6">
    <location>
        <begin position="107"/>
        <end position="160"/>
    </location>
</feature>
<gene>
    <name evidence="7" type="ORF">NMOB1V02_LOCUS434</name>
</gene>
<dbReference type="GO" id="GO:0008270">
    <property type="term" value="F:zinc ion binding"/>
    <property type="evidence" value="ECO:0007669"/>
    <property type="project" value="UniProtKB-KW"/>
</dbReference>
<evidence type="ECO:0000313" key="7">
    <source>
        <dbReference type="EMBL" id="CAD7272505.1"/>
    </source>
</evidence>
<keyword evidence="4" id="KW-0862">Zinc</keyword>